<protein>
    <submittedName>
        <fullName evidence="1">Uncharacterized protein</fullName>
    </submittedName>
</protein>
<keyword evidence="2" id="KW-1185">Reference proteome</keyword>
<evidence type="ECO:0000313" key="2">
    <source>
        <dbReference type="Proteomes" id="UP001054811"/>
    </source>
</evidence>
<reference evidence="1" key="1">
    <citation type="submission" date="2022-01" db="EMBL/GenBank/DDBJ databases">
        <title>Microbacterium eymi and Microbacterium rhizovicinus sp. nov., isolated from the rhizospheric soil of Elymus tsukushiensis, a plant native to the Dokdo Islands, Republic of Korea.</title>
        <authorList>
            <person name="Hwang Y.J."/>
        </authorList>
    </citation>
    <scope>NUCLEOTIDE SEQUENCE</scope>
    <source>
        <strain evidence="1">KUDC0405</strain>
    </source>
</reference>
<proteinExistence type="predicted"/>
<evidence type="ECO:0000313" key="1">
    <source>
        <dbReference type="EMBL" id="UUT36460.1"/>
    </source>
</evidence>
<sequence>MFYAPLVWYDGAFPTVNTSRWQRADEPAIQADRRPWLTMTPANGK</sequence>
<gene>
    <name evidence="1" type="ORF">L2X98_26485</name>
</gene>
<dbReference type="EMBL" id="CP091139">
    <property type="protein sequence ID" value="UUT36460.1"/>
    <property type="molecule type" value="Genomic_DNA"/>
</dbReference>
<dbReference type="Proteomes" id="UP001054811">
    <property type="component" value="Chromosome"/>
</dbReference>
<name>A0ABY5NMT7_9MICO</name>
<accession>A0ABY5NMT7</accession>
<organism evidence="1 2">
    <name type="scientific">Microbacterium elymi</name>
    <dbReference type="NCBI Taxonomy" id="2909587"/>
    <lineage>
        <taxon>Bacteria</taxon>
        <taxon>Bacillati</taxon>
        <taxon>Actinomycetota</taxon>
        <taxon>Actinomycetes</taxon>
        <taxon>Micrococcales</taxon>
        <taxon>Microbacteriaceae</taxon>
        <taxon>Microbacterium</taxon>
    </lineage>
</organism>
<dbReference type="RefSeq" id="WP_259613118.1">
    <property type="nucleotide sequence ID" value="NZ_CP091139.2"/>
</dbReference>